<sequence>MKLILLVIPYLIGITISYGCSCKEISVEEKLEYSDSVILARIVDVKKVEEDRSTPLLAEKVISKIQVLQSFDGKFKEGDIISVSTGAPCPYPFHKGYDHLIYLKNSEEGLSTAMCAGNITSTKGKRTKILEEEILLIGFFLSKEKDLNQAAHTTAVSAPR</sequence>
<accession>A0A7X1B631</accession>
<evidence type="ECO:0000313" key="1">
    <source>
        <dbReference type="EMBL" id="MBC2606295.1"/>
    </source>
</evidence>
<dbReference type="Proteomes" id="UP000526501">
    <property type="component" value="Unassembled WGS sequence"/>
</dbReference>
<keyword evidence="2" id="KW-1185">Reference proteome</keyword>
<comment type="caution">
    <text evidence="1">The sequence shown here is derived from an EMBL/GenBank/DDBJ whole genome shotgun (WGS) entry which is preliminary data.</text>
</comment>
<name>A0A7X1B631_9BACT</name>
<protein>
    <recommendedName>
        <fullName evidence="3">Tissue inhibitor of metalloproteinase</fullName>
    </recommendedName>
</protein>
<dbReference type="PROSITE" id="PS51257">
    <property type="entry name" value="PROKAR_LIPOPROTEIN"/>
    <property type="match status" value="1"/>
</dbReference>
<reference evidence="1 2" key="1">
    <citation type="submission" date="2020-07" db="EMBL/GenBank/DDBJ databases">
        <authorList>
            <person name="Feng X."/>
        </authorList>
    </citation>
    <scope>NUCLEOTIDE SEQUENCE [LARGE SCALE GENOMIC DNA]</scope>
    <source>
        <strain evidence="1 2">JCM23202</strain>
    </source>
</reference>
<dbReference type="RefSeq" id="WP_185660185.1">
    <property type="nucleotide sequence ID" value="NZ_CAWPOO010000009.1"/>
</dbReference>
<dbReference type="EMBL" id="JACHVC010000009">
    <property type="protein sequence ID" value="MBC2606295.1"/>
    <property type="molecule type" value="Genomic_DNA"/>
</dbReference>
<evidence type="ECO:0008006" key="3">
    <source>
        <dbReference type="Google" id="ProtNLM"/>
    </source>
</evidence>
<dbReference type="SUPFAM" id="SSF50242">
    <property type="entry name" value="TIMP-like"/>
    <property type="match status" value="1"/>
</dbReference>
<dbReference type="Gene3D" id="2.40.50.120">
    <property type="match status" value="1"/>
</dbReference>
<dbReference type="InterPro" id="IPR008993">
    <property type="entry name" value="TIMP-like_OB-fold"/>
</dbReference>
<evidence type="ECO:0000313" key="2">
    <source>
        <dbReference type="Proteomes" id="UP000526501"/>
    </source>
</evidence>
<organism evidence="1 2">
    <name type="scientific">Pelagicoccus albus</name>
    <dbReference type="NCBI Taxonomy" id="415222"/>
    <lineage>
        <taxon>Bacteria</taxon>
        <taxon>Pseudomonadati</taxon>
        <taxon>Verrucomicrobiota</taxon>
        <taxon>Opitutia</taxon>
        <taxon>Puniceicoccales</taxon>
        <taxon>Pelagicoccaceae</taxon>
        <taxon>Pelagicoccus</taxon>
    </lineage>
</organism>
<dbReference type="AlphaFoldDB" id="A0A7X1B631"/>
<gene>
    <name evidence="1" type="ORF">H5P27_09565</name>
</gene>
<proteinExistence type="predicted"/>